<dbReference type="EMBL" id="RWJN01000198">
    <property type="protein sequence ID" value="TCD65096.1"/>
    <property type="molecule type" value="Genomic_DNA"/>
</dbReference>
<sequence length="223" mass="24789">MAPSSDLKHRCGILDGTPEGIMKDGAYLHEGSDKSRAVFLFTDIFGLGLVNSKLMADRFSKELDCDVWVPDLFAGRPPFDVMELGPLLPDRAGAKRGVMTVLRLVFLFLRRLHLRFASRPSVVDERIQAFIFKTQVARKYQKIGAVGYTLGGAAAVRLGATEFINSIVVATPARTDMPEYESIRIPTLFICAEDDRSFNASYRDEVEAVFAARKDKPSFVDYG</sequence>
<dbReference type="PANTHER" id="PTHR17630:SF44">
    <property type="entry name" value="PROTEIN AIM2"/>
    <property type="match status" value="1"/>
</dbReference>
<feature type="domain" description="Dienelactone hydrolase" evidence="1">
    <location>
        <begin position="32"/>
        <end position="215"/>
    </location>
</feature>
<dbReference type="Gene3D" id="3.40.50.1820">
    <property type="entry name" value="alpha/beta hydrolase"/>
    <property type="match status" value="1"/>
</dbReference>
<dbReference type="GO" id="GO:0016787">
    <property type="term" value="F:hydrolase activity"/>
    <property type="evidence" value="ECO:0007669"/>
    <property type="project" value="InterPro"/>
</dbReference>
<feature type="non-terminal residue" evidence="2">
    <location>
        <position position="223"/>
    </location>
</feature>
<dbReference type="InterPro" id="IPR002925">
    <property type="entry name" value="Dienelactn_hydro"/>
</dbReference>
<keyword evidence="3" id="KW-1185">Reference proteome</keyword>
<dbReference type="STRING" id="92696.A0A4R0RDF7"/>
<evidence type="ECO:0000313" key="2">
    <source>
        <dbReference type="EMBL" id="TCD65096.1"/>
    </source>
</evidence>
<gene>
    <name evidence="2" type="ORF">EIP91_003070</name>
</gene>
<proteinExistence type="predicted"/>
<dbReference type="AlphaFoldDB" id="A0A4R0RDF7"/>
<dbReference type="SUPFAM" id="SSF53474">
    <property type="entry name" value="alpha/beta-Hydrolases"/>
    <property type="match status" value="1"/>
</dbReference>
<protein>
    <recommendedName>
        <fullName evidence="1">Dienelactone hydrolase domain-containing protein</fullName>
    </recommendedName>
</protein>
<dbReference type="Pfam" id="PF01738">
    <property type="entry name" value="DLH"/>
    <property type="match status" value="1"/>
</dbReference>
<dbReference type="PANTHER" id="PTHR17630">
    <property type="entry name" value="DIENELACTONE HYDROLASE"/>
    <property type="match status" value="1"/>
</dbReference>
<evidence type="ECO:0000313" key="3">
    <source>
        <dbReference type="Proteomes" id="UP000292702"/>
    </source>
</evidence>
<evidence type="ECO:0000259" key="1">
    <source>
        <dbReference type="Pfam" id="PF01738"/>
    </source>
</evidence>
<accession>A0A4R0RDF7</accession>
<reference evidence="2 3" key="1">
    <citation type="submission" date="2018-11" db="EMBL/GenBank/DDBJ databases">
        <title>Genome assembly of Steccherinum ochraceum LE-BIN_3174, the white-rot fungus of the Steccherinaceae family (The Residual Polyporoid clade, Polyporales, Basidiomycota).</title>
        <authorList>
            <person name="Fedorova T.V."/>
            <person name="Glazunova O.A."/>
            <person name="Landesman E.O."/>
            <person name="Moiseenko K.V."/>
            <person name="Psurtseva N.V."/>
            <person name="Savinova O.S."/>
            <person name="Shakhova N.V."/>
            <person name="Tyazhelova T.V."/>
            <person name="Vasina D.V."/>
        </authorList>
    </citation>
    <scope>NUCLEOTIDE SEQUENCE [LARGE SCALE GENOMIC DNA]</scope>
    <source>
        <strain evidence="2 3">LE-BIN_3174</strain>
    </source>
</reference>
<comment type="caution">
    <text evidence="2">The sequence shown here is derived from an EMBL/GenBank/DDBJ whole genome shotgun (WGS) entry which is preliminary data.</text>
</comment>
<dbReference type="Proteomes" id="UP000292702">
    <property type="component" value="Unassembled WGS sequence"/>
</dbReference>
<dbReference type="InterPro" id="IPR029058">
    <property type="entry name" value="AB_hydrolase_fold"/>
</dbReference>
<dbReference type="OrthoDB" id="10019231at2759"/>
<name>A0A4R0RDF7_9APHY</name>
<organism evidence="2 3">
    <name type="scientific">Steccherinum ochraceum</name>
    <dbReference type="NCBI Taxonomy" id="92696"/>
    <lineage>
        <taxon>Eukaryota</taxon>
        <taxon>Fungi</taxon>
        <taxon>Dikarya</taxon>
        <taxon>Basidiomycota</taxon>
        <taxon>Agaricomycotina</taxon>
        <taxon>Agaricomycetes</taxon>
        <taxon>Polyporales</taxon>
        <taxon>Steccherinaceae</taxon>
        <taxon>Steccherinum</taxon>
    </lineage>
</organism>